<dbReference type="GO" id="GO:0120025">
    <property type="term" value="C:plasma membrane bounded cell projection"/>
    <property type="evidence" value="ECO:0007669"/>
    <property type="project" value="UniProtKB-ARBA"/>
</dbReference>
<dbReference type="Gene3D" id="1.10.418.10">
    <property type="entry name" value="Calponin-like domain"/>
    <property type="match status" value="1"/>
</dbReference>
<dbReference type="GO" id="GO:0005516">
    <property type="term" value="F:calmodulin binding"/>
    <property type="evidence" value="ECO:0007669"/>
    <property type="project" value="TreeGrafter"/>
</dbReference>
<dbReference type="PROSITE" id="PS01159">
    <property type="entry name" value="WW_DOMAIN_1"/>
    <property type="match status" value="1"/>
</dbReference>
<dbReference type="GO" id="GO:0007173">
    <property type="term" value="P:epidermal growth factor receptor signaling pathway"/>
    <property type="evidence" value="ECO:0007669"/>
    <property type="project" value="TreeGrafter"/>
</dbReference>
<dbReference type="AlphaFoldDB" id="A0AAV9S2K1"/>
<dbReference type="GO" id="GO:0051015">
    <property type="term" value="F:actin filament binding"/>
    <property type="evidence" value="ECO:0007669"/>
    <property type="project" value="TreeGrafter"/>
</dbReference>
<dbReference type="InterPro" id="IPR027417">
    <property type="entry name" value="P-loop_NTPase"/>
</dbReference>
<reference evidence="4 5" key="1">
    <citation type="submission" date="2021-06" db="EMBL/GenBank/DDBJ databases">
        <authorList>
            <person name="Palmer J.M."/>
        </authorList>
    </citation>
    <scope>NUCLEOTIDE SEQUENCE [LARGE SCALE GENOMIC DNA]</scope>
    <source>
        <strain evidence="4 5">MEX-2019</strain>
        <tissue evidence="4">Muscle</tissue>
    </source>
</reference>
<dbReference type="Gene3D" id="1.20.5.190">
    <property type="match status" value="1"/>
</dbReference>
<evidence type="ECO:0000313" key="5">
    <source>
        <dbReference type="Proteomes" id="UP001311232"/>
    </source>
</evidence>
<dbReference type="InterPro" id="IPR001715">
    <property type="entry name" value="CH_dom"/>
</dbReference>
<dbReference type="GO" id="GO:0005096">
    <property type="term" value="F:GTPase activator activity"/>
    <property type="evidence" value="ECO:0007669"/>
    <property type="project" value="TreeGrafter"/>
</dbReference>
<keyword evidence="5" id="KW-1185">Reference proteome</keyword>
<dbReference type="GO" id="GO:0005938">
    <property type="term" value="C:cell cortex"/>
    <property type="evidence" value="ECO:0007669"/>
    <property type="project" value="TreeGrafter"/>
</dbReference>
<dbReference type="PROSITE" id="PS50021">
    <property type="entry name" value="CH"/>
    <property type="match status" value="1"/>
</dbReference>
<dbReference type="PANTHER" id="PTHR14149">
    <property type="entry name" value="RAS GTPASE-ACTIVATING PROTEIN WITH IQ MOTIF"/>
    <property type="match status" value="1"/>
</dbReference>
<dbReference type="SUPFAM" id="SSF47576">
    <property type="entry name" value="Calponin-homology domain, CH-domain"/>
    <property type="match status" value="1"/>
</dbReference>
<dbReference type="PANTHER" id="PTHR14149:SF15">
    <property type="entry name" value="RAS GTPASE-ACTIVATING-LIKE PROTEIN IQGAP1"/>
    <property type="match status" value="1"/>
</dbReference>
<dbReference type="GO" id="GO:0005634">
    <property type="term" value="C:nucleus"/>
    <property type="evidence" value="ECO:0007669"/>
    <property type="project" value="TreeGrafter"/>
</dbReference>
<organism evidence="4 5">
    <name type="scientific">Crenichthys baileyi</name>
    <name type="common">White River springfish</name>
    <dbReference type="NCBI Taxonomy" id="28760"/>
    <lineage>
        <taxon>Eukaryota</taxon>
        <taxon>Metazoa</taxon>
        <taxon>Chordata</taxon>
        <taxon>Craniata</taxon>
        <taxon>Vertebrata</taxon>
        <taxon>Euteleostomi</taxon>
        <taxon>Actinopterygii</taxon>
        <taxon>Neopterygii</taxon>
        <taxon>Teleostei</taxon>
        <taxon>Neoteleostei</taxon>
        <taxon>Acanthomorphata</taxon>
        <taxon>Ovalentaria</taxon>
        <taxon>Atherinomorphae</taxon>
        <taxon>Cyprinodontiformes</taxon>
        <taxon>Goodeidae</taxon>
        <taxon>Crenichthys</taxon>
    </lineage>
</organism>
<sequence length="1012" mass="115533">MERLTAEEMDERRQQNMAYEYLCHLEEAKRWMEACLDEELPPTTELEEGLRNGVYLAKLGNFFAPQTVSLKKIYDREQTRYKATGLHFRHTDNVIQWLNAMAEKGLPKIFYPETTDIYDRKNMPRCIYCIHALSLYLFKLGLAPQIQDLYGKVDFTEEEINNMKSELEKYGIQMPAFSKIGGILANELSVDEAALHAAVIAINEAIDQGVPEGTLAALQNPNAMLVQLEPDSAQKYHDTLYRAKGEKVASSRKRQLENAEAERDIYDELLTQAEIQGNINTVNVSNALSAAEQALLGGNEDKLYDALKAMGIQNLQPQNKGWYLKQLQGERENKEQVSPGEPLTKDELQSGVDVANEIAVGYLKMLKAVERINAAIRAGVPEKTVEELMNPDAQLPEVYPSAADLYQKELGCLQQQSPEGSLTHPELLVAVEMLSAVVLMNEAMDVGDRAALWRQLASSVTGLSNVEEEYAQRYMDELMRLKAAAKEEGNKYLTWNDIQACIDQVNLAVQEEHERIAAIGQINESLDEGDPMKTLDMLQNPSAKLTDVDPSIAQHYHDKLLEARREKAHETQDPSAVLWLDEIQDAILKANQDTKEAIQFSQSIQAINEMVDAGDAAQTLAALRNPGAGLYGITSECAHTYQDDLAKIKEEKKSKGDNGSEWVKHWVKGGHNYYYNLQTKEGTWVEPEGFVPNNTQINKEEIQGVVSGVTTAYNREQLWLANETLITKLQARCRGYLVRNGLKERMDFLKSQDPAVTCIQAHWKGYKQRKDFKERKQYLSDHTEEAVKIQSMVRMHQARKKYKDRLKYFEDHIDDVVKIQAFIRANKARDDYKTLINAENPPMAVVRKFVHLLDHSDQDFQEELELMRLREEVVTNIRSNQQLENDLNLMDIKIGLLVKNKITLQEVVSHSKKLTKKNKTQLSDMMMMNKQRGGLKALSKEKRVKLEAYQHLFYLLQTNPTYLAKLIFQMPQNKSTKFMDSVIFTLYNYASNQREEYLLLKLFKTALQEEIK</sequence>
<proteinExistence type="predicted"/>
<dbReference type="SMART" id="SM00015">
    <property type="entry name" value="IQ"/>
    <property type="match status" value="4"/>
</dbReference>
<dbReference type="Pfam" id="PF00307">
    <property type="entry name" value="CH"/>
    <property type="match status" value="1"/>
</dbReference>
<dbReference type="GO" id="GO:1903479">
    <property type="term" value="P:mitotic actomyosin contractile ring assembly actin filament organization"/>
    <property type="evidence" value="ECO:0007669"/>
    <property type="project" value="TreeGrafter"/>
</dbReference>
<dbReference type="SMART" id="SM00456">
    <property type="entry name" value="WW"/>
    <property type="match status" value="1"/>
</dbReference>
<dbReference type="SUPFAM" id="SSF52540">
    <property type="entry name" value="P-loop containing nucleoside triphosphate hydrolases"/>
    <property type="match status" value="1"/>
</dbReference>
<evidence type="ECO:0000259" key="3">
    <source>
        <dbReference type="PROSITE" id="PS50021"/>
    </source>
</evidence>
<feature type="domain" description="WW" evidence="2">
    <location>
        <begin position="656"/>
        <end position="689"/>
    </location>
</feature>
<protein>
    <submittedName>
        <fullName evidence="4">Ras GTPase-activating-like protein iqgap1</fullName>
    </submittedName>
</protein>
<dbReference type="CDD" id="cd00201">
    <property type="entry name" value="WW"/>
    <property type="match status" value="1"/>
</dbReference>
<evidence type="ECO:0000259" key="2">
    <source>
        <dbReference type="PROSITE" id="PS50020"/>
    </source>
</evidence>
<dbReference type="FunFam" id="1.10.418.10:FF:000013">
    <property type="entry name" value="IQ motif containing GTPase activating protein 1"/>
    <property type="match status" value="1"/>
</dbReference>
<dbReference type="SUPFAM" id="SSF48350">
    <property type="entry name" value="GTPase activation domain, GAP"/>
    <property type="match status" value="1"/>
</dbReference>
<feature type="domain" description="Calponin-homology (CH)" evidence="3">
    <location>
        <begin position="22"/>
        <end position="137"/>
    </location>
</feature>
<dbReference type="Proteomes" id="UP001311232">
    <property type="component" value="Unassembled WGS sequence"/>
</dbReference>
<evidence type="ECO:0000313" key="4">
    <source>
        <dbReference type="EMBL" id="KAK5615540.1"/>
    </source>
</evidence>
<dbReference type="InterPro" id="IPR036872">
    <property type="entry name" value="CH_dom_sf"/>
</dbReference>
<gene>
    <name evidence="4" type="primary">IQGAP1_1</name>
    <name evidence="4" type="ORF">CRENBAI_025882</name>
</gene>
<dbReference type="InterPro" id="IPR008936">
    <property type="entry name" value="Rho_GTPase_activation_prot"/>
</dbReference>
<dbReference type="Pfam" id="PF00612">
    <property type="entry name" value="IQ"/>
    <property type="match status" value="4"/>
</dbReference>
<dbReference type="InterPro" id="IPR001202">
    <property type="entry name" value="WW_dom"/>
</dbReference>
<evidence type="ECO:0000256" key="1">
    <source>
        <dbReference type="SAM" id="Coils"/>
    </source>
</evidence>
<name>A0AAV9S2K1_9TELE</name>
<dbReference type="CDD" id="cd21274">
    <property type="entry name" value="CH_IQGAP1"/>
    <property type="match status" value="1"/>
</dbReference>
<dbReference type="Gene3D" id="1.10.506.10">
    <property type="entry name" value="GTPase Activation - p120gap, domain 1"/>
    <property type="match status" value="1"/>
</dbReference>
<accession>A0AAV9S2K1</accession>
<dbReference type="CDD" id="cd23767">
    <property type="entry name" value="IQCD"/>
    <property type="match status" value="1"/>
</dbReference>
<dbReference type="PROSITE" id="PS50020">
    <property type="entry name" value="WW_DOMAIN_2"/>
    <property type="match status" value="1"/>
</dbReference>
<dbReference type="SMART" id="SM00033">
    <property type="entry name" value="CH"/>
    <property type="match status" value="1"/>
</dbReference>
<dbReference type="GO" id="GO:0010761">
    <property type="term" value="P:fibroblast migration"/>
    <property type="evidence" value="ECO:0007669"/>
    <property type="project" value="TreeGrafter"/>
</dbReference>
<dbReference type="PROSITE" id="PS50096">
    <property type="entry name" value="IQ"/>
    <property type="match status" value="4"/>
</dbReference>
<feature type="coiled-coil region" evidence="1">
    <location>
        <begin position="146"/>
        <end position="173"/>
    </location>
</feature>
<keyword evidence="1" id="KW-0175">Coiled coil</keyword>
<dbReference type="Gene3D" id="4.10.270.10">
    <property type="entry name" value="Myosin, subunit A"/>
    <property type="match status" value="1"/>
</dbReference>
<comment type="caution">
    <text evidence="4">The sequence shown here is derived from an EMBL/GenBank/DDBJ whole genome shotgun (WGS) entry which is preliminary data.</text>
</comment>
<dbReference type="InterPro" id="IPR000048">
    <property type="entry name" value="IQ_motif_EF-hand-BS"/>
</dbReference>
<dbReference type="Gene3D" id="2.20.70.10">
    <property type="match status" value="1"/>
</dbReference>
<dbReference type="EMBL" id="JAHHUM010000949">
    <property type="protein sequence ID" value="KAK5615540.1"/>
    <property type="molecule type" value="Genomic_DNA"/>
</dbReference>